<reference evidence="2 3" key="1">
    <citation type="journal article" date="2017" name="ISME J.">
        <title>Potential for microbial H2 and metal transformations associated with novel bacteria and archaea in deep terrestrial subsurface sediments.</title>
        <authorList>
            <person name="Hernsdorf A.W."/>
            <person name="Amano Y."/>
            <person name="Miyakawa K."/>
            <person name="Ise K."/>
            <person name="Suzuki Y."/>
            <person name="Anantharaman K."/>
            <person name="Probst A."/>
            <person name="Burstein D."/>
            <person name="Thomas B.C."/>
            <person name="Banfield J.F."/>
        </authorList>
    </citation>
    <scope>NUCLEOTIDE SEQUENCE [LARGE SCALE GENOMIC DNA]</scope>
    <source>
        <strain evidence="2">HGW-Wallbacteria-1</strain>
    </source>
</reference>
<dbReference type="PANTHER" id="PTHR33169">
    <property type="entry name" value="PADR-FAMILY TRANSCRIPTIONAL REGULATOR"/>
    <property type="match status" value="1"/>
</dbReference>
<comment type="caution">
    <text evidence="2">The sequence shown here is derived from an EMBL/GenBank/DDBJ whole genome shotgun (WGS) entry which is preliminary data.</text>
</comment>
<dbReference type="InterPro" id="IPR005149">
    <property type="entry name" value="Tscrpt_reg_PadR_N"/>
</dbReference>
<dbReference type="EMBL" id="PGXC01000044">
    <property type="protein sequence ID" value="PKK88501.1"/>
    <property type="molecule type" value="Genomic_DNA"/>
</dbReference>
<dbReference type="InterPro" id="IPR052509">
    <property type="entry name" value="Metal_resp_DNA-bind_regulator"/>
</dbReference>
<dbReference type="InterPro" id="IPR036388">
    <property type="entry name" value="WH-like_DNA-bd_sf"/>
</dbReference>
<dbReference type="Pfam" id="PF03551">
    <property type="entry name" value="PadR"/>
    <property type="match status" value="1"/>
</dbReference>
<dbReference type="Gene3D" id="1.10.10.10">
    <property type="entry name" value="Winged helix-like DNA-binding domain superfamily/Winged helix DNA-binding domain"/>
    <property type="match status" value="1"/>
</dbReference>
<dbReference type="SUPFAM" id="SSF46785">
    <property type="entry name" value="Winged helix' DNA-binding domain"/>
    <property type="match status" value="1"/>
</dbReference>
<evidence type="ECO:0000259" key="1">
    <source>
        <dbReference type="Pfam" id="PF03551"/>
    </source>
</evidence>
<proteinExistence type="predicted"/>
<dbReference type="Proteomes" id="UP000233256">
    <property type="component" value="Unassembled WGS sequence"/>
</dbReference>
<dbReference type="AlphaFoldDB" id="A0A2N1PJH5"/>
<dbReference type="PANTHER" id="PTHR33169:SF14">
    <property type="entry name" value="TRANSCRIPTIONAL REGULATOR RV3488"/>
    <property type="match status" value="1"/>
</dbReference>
<evidence type="ECO:0000313" key="3">
    <source>
        <dbReference type="Proteomes" id="UP000233256"/>
    </source>
</evidence>
<accession>A0A2N1PJH5</accession>
<dbReference type="InterPro" id="IPR036390">
    <property type="entry name" value="WH_DNA-bd_sf"/>
</dbReference>
<sequence>MEMRTGAVMDETPFRDCACTGKNLTRLLRPAILGVLARGPAHGYAIMEAFLELNIFPEGQPDHTGVYRLLKTMEEEGLVSSNWDLADSGPARRPFVLTEQGHECMTEWHETLERYMSGINRIMDLLQSGSSEGPVSGAVKKCCCEGKKKSSK</sequence>
<feature type="domain" description="Transcription regulator PadR N-terminal" evidence="1">
    <location>
        <begin position="32"/>
        <end position="106"/>
    </location>
</feature>
<evidence type="ECO:0000313" key="2">
    <source>
        <dbReference type="EMBL" id="PKK88501.1"/>
    </source>
</evidence>
<gene>
    <name evidence="2" type="ORF">CVV64_18530</name>
</gene>
<protein>
    <submittedName>
        <fullName evidence="2">Transcriptional regulator</fullName>
    </submittedName>
</protein>
<organism evidence="2 3">
    <name type="scientific">Candidatus Wallbacteria bacterium HGW-Wallbacteria-1</name>
    <dbReference type="NCBI Taxonomy" id="2013854"/>
    <lineage>
        <taxon>Bacteria</taxon>
        <taxon>Candidatus Walliibacteriota</taxon>
    </lineage>
</organism>
<name>A0A2N1PJH5_9BACT</name>